<dbReference type="Proteomes" id="UP001501690">
    <property type="component" value="Unassembled WGS sequence"/>
</dbReference>
<sequence length="343" mass="36487">MTPRDYLPPTARHYETAVAQLPRLDGRTVAITGSTSGTGAVLARTAGRLGARLLLLNRPSDRAASSAAELERNGIDATQIDCDLQSFDSVRAGAAAALACTPAGIDVLCNNAGVMGLPDRATVDGCDIQMQTNHLSHFLLTSLLWPGLRRAASERGEARVVNHSSGARHGAALQARYLEHTGGQLGGDGFPGLAKWRRYQQSKLANLLFSYALSDRMPAEDRARGMKALAAHPGPTNSGLQAKTANAGGMRLLDRYILARTLKVAHAVEDGALGIIRASFDPDAQDGQFYGPAGRGEPGPAVLLPSERDAGAEKLLWDVSLHTTGVDDYWPRPDRPQSIERGQ</sequence>
<keyword evidence="4" id="KW-1185">Reference proteome</keyword>
<dbReference type="SUPFAM" id="SSF51735">
    <property type="entry name" value="NAD(P)-binding Rossmann-fold domains"/>
    <property type="match status" value="1"/>
</dbReference>
<dbReference type="PANTHER" id="PTHR24320">
    <property type="entry name" value="RETINOL DEHYDROGENASE"/>
    <property type="match status" value="1"/>
</dbReference>
<protein>
    <submittedName>
        <fullName evidence="3">Oxidoreductase</fullName>
    </submittedName>
</protein>
<dbReference type="PRINTS" id="PR00081">
    <property type="entry name" value="GDHRDH"/>
</dbReference>
<dbReference type="RefSeq" id="WP_344073161.1">
    <property type="nucleotide sequence ID" value="NZ_BAAAPL010000002.1"/>
</dbReference>
<dbReference type="Gene3D" id="3.40.50.720">
    <property type="entry name" value="NAD(P)-binding Rossmann-like Domain"/>
    <property type="match status" value="1"/>
</dbReference>
<name>A0ABP4UIE2_9MICO</name>
<evidence type="ECO:0000256" key="1">
    <source>
        <dbReference type="ARBA" id="ARBA00006484"/>
    </source>
</evidence>
<organism evidence="3 4">
    <name type="scientific">Microbacterium sediminicola</name>
    <dbReference type="NCBI Taxonomy" id="415210"/>
    <lineage>
        <taxon>Bacteria</taxon>
        <taxon>Bacillati</taxon>
        <taxon>Actinomycetota</taxon>
        <taxon>Actinomycetes</taxon>
        <taxon>Micrococcales</taxon>
        <taxon>Microbacteriaceae</taxon>
        <taxon>Microbacterium</taxon>
    </lineage>
</organism>
<keyword evidence="2" id="KW-0560">Oxidoreductase</keyword>
<comment type="similarity">
    <text evidence="1">Belongs to the short-chain dehydrogenases/reductases (SDR) family.</text>
</comment>
<evidence type="ECO:0000313" key="3">
    <source>
        <dbReference type="EMBL" id="GAA1706075.1"/>
    </source>
</evidence>
<evidence type="ECO:0000313" key="4">
    <source>
        <dbReference type="Proteomes" id="UP001501690"/>
    </source>
</evidence>
<dbReference type="Pfam" id="PF00106">
    <property type="entry name" value="adh_short"/>
    <property type="match status" value="1"/>
</dbReference>
<gene>
    <name evidence="3" type="ORF">GCM10009808_25080</name>
</gene>
<comment type="caution">
    <text evidence="3">The sequence shown here is derived from an EMBL/GenBank/DDBJ whole genome shotgun (WGS) entry which is preliminary data.</text>
</comment>
<dbReference type="PANTHER" id="PTHR24320:SF148">
    <property type="entry name" value="NAD(P)-BINDING ROSSMANN-FOLD SUPERFAMILY PROTEIN"/>
    <property type="match status" value="1"/>
</dbReference>
<evidence type="ECO:0000256" key="2">
    <source>
        <dbReference type="ARBA" id="ARBA00023002"/>
    </source>
</evidence>
<accession>A0ABP4UIE2</accession>
<proteinExistence type="inferred from homology"/>
<dbReference type="EMBL" id="BAAAPL010000002">
    <property type="protein sequence ID" value="GAA1706075.1"/>
    <property type="molecule type" value="Genomic_DNA"/>
</dbReference>
<reference evidence="4" key="1">
    <citation type="journal article" date="2019" name="Int. J. Syst. Evol. Microbiol.">
        <title>The Global Catalogue of Microorganisms (GCM) 10K type strain sequencing project: providing services to taxonomists for standard genome sequencing and annotation.</title>
        <authorList>
            <consortium name="The Broad Institute Genomics Platform"/>
            <consortium name="The Broad Institute Genome Sequencing Center for Infectious Disease"/>
            <person name="Wu L."/>
            <person name="Ma J."/>
        </authorList>
    </citation>
    <scope>NUCLEOTIDE SEQUENCE [LARGE SCALE GENOMIC DNA]</scope>
    <source>
        <strain evidence="4">JCM 15577</strain>
    </source>
</reference>
<dbReference type="InterPro" id="IPR036291">
    <property type="entry name" value="NAD(P)-bd_dom_sf"/>
</dbReference>
<dbReference type="InterPro" id="IPR002347">
    <property type="entry name" value="SDR_fam"/>
</dbReference>